<dbReference type="Gene3D" id="3.30.450.20">
    <property type="entry name" value="PAS domain"/>
    <property type="match status" value="1"/>
</dbReference>
<evidence type="ECO:0000259" key="12">
    <source>
        <dbReference type="PROSITE" id="PS50111"/>
    </source>
</evidence>
<dbReference type="InterPro" id="IPR000727">
    <property type="entry name" value="T_SNARE_dom"/>
</dbReference>
<keyword evidence="8" id="KW-0472">Membrane</keyword>
<evidence type="ECO:0000313" key="15">
    <source>
        <dbReference type="EMBL" id="KHO66472.1"/>
    </source>
</evidence>
<dbReference type="PROSITE" id="PS50885">
    <property type="entry name" value="HAMP"/>
    <property type="match status" value="1"/>
</dbReference>
<dbReference type="PROSITE" id="PS50192">
    <property type="entry name" value="T_SNARE"/>
    <property type="match status" value="1"/>
</dbReference>
<dbReference type="Gene3D" id="1.10.287.950">
    <property type="entry name" value="Methyl-accepting chemotaxis protein"/>
    <property type="match status" value="1"/>
</dbReference>
<evidence type="ECO:0000256" key="11">
    <source>
        <dbReference type="PROSITE-ProRule" id="PRU00284"/>
    </source>
</evidence>
<dbReference type="FunFam" id="1.10.287.950:FF:000001">
    <property type="entry name" value="Methyl-accepting chemotaxis sensory transducer"/>
    <property type="match status" value="1"/>
</dbReference>
<dbReference type="GO" id="GO:0005886">
    <property type="term" value="C:plasma membrane"/>
    <property type="evidence" value="ECO:0007669"/>
    <property type="project" value="UniProtKB-SubCell"/>
</dbReference>
<evidence type="ECO:0000256" key="9">
    <source>
        <dbReference type="ARBA" id="ARBA00023224"/>
    </source>
</evidence>
<evidence type="ECO:0000256" key="8">
    <source>
        <dbReference type="ARBA" id="ARBA00023136"/>
    </source>
</evidence>
<proteinExistence type="inferred from homology"/>
<keyword evidence="6" id="KW-0812">Transmembrane</keyword>
<dbReference type="GO" id="GO:0006935">
    <property type="term" value="P:chemotaxis"/>
    <property type="evidence" value="ECO:0007669"/>
    <property type="project" value="UniProtKB-KW"/>
</dbReference>
<dbReference type="PANTHER" id="PTHR32089:SF119">
    <property type="entry name" value="METHYL-ACCEPTING CHEMOTAXIS PROTEIN CTPL"/>
    <property type="match status" value="1"/>
</dbReference>
<dbReference type="PROSITE" id="PS50111">
    <property type="entry name" value="CHEMOTAXIS_TRANSDUC_2"/>
    <property type="match status" value="1"/>
</dbReference>
<evidence type="ECO:0000256" key="6">
    <source>
        <dbReference type="ARBA" id="ARBA00022692"/>
    </source>
</evidence>
<dbReference type="AlphaFoldDB" id="A0A0B3C4N2"/>
<dbReference type="CDD" id="cd18774">
    <property type="entry name" value="PDC2_HK_sensor"/>
    <property type="match status" value="1"/>
</dbReference>
<keyword evidence="16" id="KW-1185">Reference proteome</keyword>
<gene>
    <name evidence="15" type="ORF">PT85_02600</name>
</gene>
<dbReference type="InterPro" id="IPR003660">
    <property type="entry name" value="HAMP_dom"/>
</dbReference>
<evidence type="ECO:0000256" key="4">
    <source>
        <dbReference type="ARBA" id="ARBA00022500"/>
    </source>
</evidence>
<accession>A0A0B3C4N2</accession>
<dbReference type="GO" id="GO:0007165">
    <property type="term" value="P:signal transduction"/>
    <property type="evidence" value="ECO:0007669"/>
    <property type="project" value="UniProtKB-KW"/>
</dbReference>
<dbReference type="SMART" id="SM00283">
    <property type="entry name" value="MA"/>
    <property type="match status" value="1"/>
</dbReference>
<evidence type="ECO:0000256" key="5">
    <source>
        <dbReference type="ARBA" id="ARBA00022519"/>
    </source>
</evidence>
<dbReference type="InterPro" id="IPR033480">
    <property type="entry name" value="sCache_2"/>
</dbReference>
<feature type="domain" description="Methyl-accepting transducer" evidence="12">
    <location>
        <begin position="271"/>
        <end position="507"/>
    </location>
</feature>
<dbReference type="InterPro" id="IPR004090">
    <property type="entry name" value="Chemotax_Me-accpt_rcpt"/>
</dbReference>
<dbReference type="Pfam" id="PF00672">
    <property type="entry name" value="HAMP"/>
    <property type="match status" value="1"/>
</dbReference>
<reference evidence="15 16" key="1">
    <citation type="submission" date="2014-11" db="EMBL/GenBank/DDBJ databases">
        <title>Genome sequence of Pseudomonas tuomuerensis JCM 14085.</title>
        <authorList>
            <person name="Shin S.-K."/>
            <person name="Yi H."/>
        </authorList>
    </citation>
    <scope>NUCLEOTIDE SEQUENCE [LARGE SCALE GENOMIC DNA]</scope>
    <source>
        <strain evidence="15 16">JCM 14085</strain>
    </source>
</reference>
<dbReference type="EMBL" id="JTAK01000001">
    <property type="protein sequence ID" value="KHO66472.1"/>
    <property type="molecule type" value="Genomic_DNA"/>
</dbReference>
<dbReference type="GO" id="GO:0004888">
    <property type="term" value="F:transmembrane signaling receptor activity"/>
    <property type="evidence" value="ECO:0007669"/>
    <property type="project" value="InterPro"/>
</dbReference>
<comment type="similarity">
    <text evidence="10">Belongs to the methyl-accepting chemotaxis (MCP) protein family.</text>
</comment>
<dbReference type="RefSeq" id="WP_039605845.1">
    <property type="nucleotide sequence ID" value="NZ_FMUP01000005.1"/>
</dbReference>
<dbReference type="Pfam" id="PF00015">
    <property type="entry name" value="MCPsignal"/>
    <property type="match status" value="1"/>
</dbReference>
<keyword evidence="5" id="KW-0997">Cell inner membrane</keyword>
<dbReference type="Proteomes" id="UP000030980">
    <property type="component" value="Unassembled WGS sequence"/>
</dbReference>
<comment type="subcellular location">
    <subcellularLocation>
        <location evidence="1">Cell inner membrane</location>
        <topology evidence="1">Multi-pass membrane protein</topology>
    </subcellularLocation>
</comment>
<dbReference type="CDD" id="cd11386">
    <property type="entry name" value="MCP_signal"/>
    <property type="match status" value="1"/>
</dbReference>
<keyword evidence="9 11" id="KW-0807">Transducer</keyword>
<dbReference type="PRINTS" id="PR00260">
    <property type="entry name" value="CHEMTRNSDUCR"/>
</dbReference>
<keyword evidence="2" id="KW-1003">Cell membrane</keyword>
<dbReference type="SMART" id="SM00304">
    <property type="entry name" value="HAMP"/>
    <property type="match status" value="2"/>
</dbReference>
<dbReference type="SMART" id="SM01049">
    <property type="entry name" value="Cache_2"/>
    <property type="match status" value="1"/>
</dbReference>
<keyword evidence="7" id="KW-1133">Transmembrane helix</keyword>
<evidence type="ECO:0000256" key="3">
    <source>
        <dbReference type="ARBA" id="ARBA00022481"/>
    </source>
</evidence>
<evidence type="ECO:0000256" key="2">
    <source>
        <dbReference type="ARBA" id="ARBA00022475"/>
    </source>
</evidence>
<evidence type="ECO:0000256" key="10">
    <source>
        <dbReference type="ARBA" id="ARBA00029447"/>
    </source>
</evidence>
<evidence type="ECO:0000259" key="14">
    <source>
        <dbReference type="PROSITE" id="PS50885"/>
    </source>
</evidence>
<organism evidence="15 16">
    <name type="scientific">Pseudomonas flexibilis</name>
    <dbReference type="NCBI Taxonomy" id="706570"/>
    <lineage>
        <taxon>Bacteria</taxon>
        <taxon>Pseudomonadati</taxon>
        <taxon>Pseudomonadota</taxon>
        <taxon>Gammaproteobacteria</taxon>
        <taxon>Pseudomonadales</taxon>
        <taxon>Pseudomonadaceae</taxon>
        <taxon>Pseudomonas</taxon>
    </lineage>
</organism>
<feature type="domain" description="HAMP" evidence="14">
    <location>
        <begin position="212"/>
        <end position="266"/>
    </location>
</feature>
<dbReference type="OrthoDB" id="2489132at2"/>
<sequence length="543" mass="58808">MFQLRNLMISRRLLLILLASVLMLLVLAAMMLQRSYRNLHDGKIEQLSWVVQTAAGVLQQAHQRERAGELTREQAQQQALALLATLRYAEGEYFFVTTLDSLMLMHLDPKLVGRNLSQLKDSTGVAFVAEMTRTAREQGSGTVPYLWPKRPGTPPVEKVTYVAQFEPWGWMLATGVYIDDVKAQFRQELIQASLLGLFMAGLLAGIIALIARSISRPLGDTVRAMADIASGEADLTRQLKTDGRDELSELAGHFNSFTGSLRQVIGETLESARILSRSAQGLGQQARLFSEQSARQSQQVEQVATAIHEVAYSVQDVAKNAEHTAVDVRSAEERAGQGLQGIDNALAQIGQLSASIEQAVDVIRALADETTRIGGVLEVIRAVAEQTNLLALNAAIEAARAGEQGRGFAVVADEVRLLAQRTQQSTAEIQAMIEQLQTHSAAAVKVIQDSSRQSEQTVEQASQAGANLRQIVESLRSISGLAASIASATLEQSHVVDEINGNVTQTASLAQDNAGEAEKAAGTSQALNQLAERLDALLSRFRV</sequence>
<evidence type="ECO:0000259" key="13">
    <source>
        <dbReference type="PROSITE" id="PS50192"/>
    </source>
</evidence>
<keyword evidence="3" id="KW-0488">Methylation</keyword>
<evidence type="ECO:0000256" key="1">
    <source>
        <dbReference type="ARBA" id="ARBA00004429"/>
    </source>
</evidence>
<dbReference type="Pfam" id="PF17200">
    <property type="entry name" value="sCache_2"/>
    <property type="match status" value="1"/>
</dbReference>
<dbReference type="STRING" id="706570.PT85_02600"/>
<name>A0A0B3C4N2_9PSED</name>
<evidence type="ECO:0000256" key="7">
    <source>
        <dbReference type="ARBA" id="ARBA00022989"/>
    </source>
</evidence>
<dbReference type="SUPFAM" id="SSF58104">
    <property type="entry name" value="Methyl-accepting chemotaxis protein (MCP) signaling domain"/>
    <property type="match status" value="1"/>
</dbReference>
<keyword evidence="4" id="KW-0145">Chemotaxis</keyword>
<dbReference type="CDD" id="cd06225">
    <property type="entry name" value="HAMP"/>
    <property type="match status" value="1"/>
</dbReference>
<protein>
    <submittedName>
        <fullName evidence="15">Chemotaxis protein</fullName>
    </submittedName>
</protein>
<dbReference type="InterPro" id="IPR004089">
    <property type="entry name" value="MCPsignal_dom"/>
</dbReference>
<evidence type="ECO:0000313" key="16">
    <source>
        <dbReference type="Proteomes" id="UP000030980"/>
    </source>
</evidence>
<comment type="caution">
    <text evidence="15">The sequence shown here is derived from an EMBL/GenBank/DDBJ whole genome shotgun (WGS) entry which is preliminary data.</text>
</comment>
<feature type="domain" description="T-SNARE coiled-coil homology" evidence="13">
    <location>
        <begin position="467"/>
        <end position="520"/>
    </location>
</feature>
<dbReference type="PANTHER" id="PTHR32089">
    <property type="entry name" value="METHYL-ACCEPTING CHEMOTAXIS PROTEIN MCPB"/>
    <property type="match status" value="1"/>
</dbReference>